<name>A0ABC8R7D9_9AQUA</name>
<protein>
    <submittedName>
        <fullName evidence="1">Uncharacterized protein</fullName>
    </submittedName>
</protein>
<reference evidence="1 2" key="1">
    <citation type="submission" date="2024-02" db="EMBL/GenBank/DDBJ databases">
        <authorList>
            <person name="Vignale AGUSTIN F."/>
            <person name="Sosa J E."/>
            <person name="Modenutti C."/>
        </authorList>
    </citation>
    <scope>NUCLEOTIDE SEQUENCE [LARGE SCALE GENOMIC DNA]</scope>
</reference>
<accession>A0ABC8R7D9</accession>
<dbReference type="AlphaFoldDB" id="A0ABC8R7D9"/>
<sequence>MRIAFEQNKGEAIFDVIHVSITATGNLISGRSRSRRPAMAAAAGKPLSIATGASASSAVKSFDFSADSPSRLILSPDQIGRCSEALSVFKDKKFRNPEEINREFKILQVLSLARSLAISLCG</sequence>
<organism evidence="1 2">
    <name type="scientific">Ilex paraguariensis</name>
    <name type="common">yerba mate</name>
    <dbReference type="NCBI Taxonomy" id="185542"/>
    <lineage>
        <taxon>Eukaryota</taxon>
        <taxon>Viridiplantae</taxon>
        <taxon>Streptophyta</taxon>
        <taxon>Embryophyta</taxon>
        <taxon>Tracheophyta</taxon>
        <taxon>Spermatophyta</taxon>
        <taxon>Magnoliopsida</taxon>
        <taxon>eudicotyledons</taxon>
        <taxon>Gunneridae</taxon>
        <taxon>Pentapetalae</taxon>
        <taxon>asterids</taxon>
        <taxon>campanulids</taxon>
        <taxon>Aquifoliales</taxon>
        <taxon>Aquifoliaceae</taxon>
        <taxon>Ilex</taxon>
    </lineage>
</organism>
<proteinExistence type="predicted"/>
<dbReference type="Proteomes" id="UP001642360">
    <property type="component" value="Unassembled WGS sequence"/>
</dbReference>
<keyword evidence="2" id="KW-1185">Reference proteome</keyword>
<gene>
    <name evidence="1" type="ORF">ILEXP_LOCUS7718</name>
</gene>
<comment type="caution">
    <text evidence="1">The sequence shown here is derived from an EMBL/GenBank/DDBJ whole genome shotgun (WGS) entry which is preliminary data.</text>
</comment>
<dbReference type="EMBL" id="CAUOFW020001028">
    <property type="protein sequence ID" value="CAK9140276.1"/>
    <property type="molecule type" value="Genomic_DNA"/>
</dbReference>
<evidence type="ECO:0000313" key="2">
    <source>
        <dbReference type="Proteomes" id="UP001642360"/>
    </source>
</evidence>
<evidence type="ECO:0000313" key="1">
    <source>
        <dbReference type="EMBL" id="CAK9140276.1"/>
    </source>
</evidence>